<keyword evidence="2" id="KW-1185">Reference proteome</keyword>
<dbReference type="Proteomes" id="UP000265520">
    <property type="component" value="Unassembled WGS sequence"/>
</dbReference>
<accession>A0A392UT52</accession>
<name>A0A392UT52_9FABA</name>
<feature type="non-terminal residue" evidence="1">
    <location>
        <position position="1"/>
    </location>
</feature>
<protein>
    <submittedName>
        <fullName evidence="1">Uncharacterized protein</fullName>
    </submittedName>
</protein>
<evidence type="ECO:0000313" key="2">
    <source>
        <dbReference type="Proteomes" id="UP000265520"/>
    </source>
</evidence>
<evidence type="ECO:0000313" key="1">
    <source>
        <dbReference type="EMBL" id="MCI78423.1"/>
    </source>
</evidence>
<proteinExistence type="predicted"/>
<reference evidence="1 2" key="1">
    <citation type="journal article" date="2018" name="Front. Plant Sci.">
        <title>Red Clover (Trifolium pratense) and Zigzag Clover (T. medium) - A Picture of Genomic Similarities and Differences.</title>
        <authorList>
            <person name="Dluhosova J."/>
            <person name="Istvanek J."/>
            <person name="Nedelnik J."/>
            <person name="Repkova J."/>
        </authorList>
    </citation>
    <scope>NUCLEOTIDE SEQUENCE [LARGE SCALE GENOMIC DNA]</scope>
    <source>
        <strain evidence="2">cv. 10/8</strain>
        <tissue evidence="1">Leaf</tissue>
    </source>
</reference>
<dbReference type="AlphaFoldDB" id="A0A392UT52"/>
<comment type="caution">
    <text evidence="1">The sequence shown here is derived from an EMBL/GenBank/DDBJ whole genome shotgun (WGS) entry which is preliminary data.</text>
</comment>
<sequence length="54" mass="6361">ARRMEKVEKSANFESAWGARLQPWGARRQLQHQFYCLLSVFCATREQGCALRKF</sequence>
<dbReference type="EMBL" id="LXQA010950663">
    <property type="protein sequence ID" value="MCI78423.1"/>
    <property type="molecule type" value="Genomic_DNA"/>
</dbReference>
<organism evidence="1 2">
    <name type="scientific">Trifolium medium</name>
    <dbReference type="NCBI Taxonomy" id="97028"/>
    <lineage>
        <taxon>Eukaryota</taxon>
        <taxon>Viridiplantae</taxon>
        <taxon>Streptophyta</taxon>
        <taxon>Embryophyta</taxon>
        <taxon>Tracheophyta</taxon>
        <taxon>Spermatophyta</taxon>
        <taxon>Magnoliopsida</taxon>
        <taxon>eudicotyledons</taxon>
        <taxon>Gunneridae</taxon>
        <taxon>Pentapetalae</taxon>
        <taxon>rosids</taxon>
        <taxon>fabids</taxon>
        <taxon>Fabales</taxon>
        <taxon>Fabaceae</taxon>
        <taxon>Papilionoideae</taxon>
        <taxon>50 kb inversion clade</taxon>
        <taxon>NPAAA clade</taxon>
        <taxon>Hologalegina</taxon>
        <taxon>IRL clade</taxon>
        <taxon>Trifolieae</taxon>
        <taxon>Trifolium</taxon>
    </lineage>
</organism>
<gene>
    <name evidence="1" type="ORF">A2U01_0099693</name>
</gene>